<dbReference type="Pfam" id="PF17170">
    <property type="entry name" value="DUF5128"/>
    <property type="match status" value="1"/>
</dbReference>
<gene>
    <name evidence="1" type="ORF">SAMN05661096_01836</name>
</gene>
<organism evidence="1 2">
    <name type="scientific">Marivirga sericea</name>
    <dbReference type="NCBI Taxonomy" id="1028"/>
    <lineage>
        <taxon>Bacteria</taxon>
        <taxon>Pseudomonadati</taxon>
        <taxon>Bacteroidota</taxon>
        <taxon>Cytophagia</taxon>
        <taxon>Cytophagales</taxon>
        <taxon>Marivirgaceae</taxon>
        <taxon>Marivirga</taxon>
    </lineage>
</organism>
<dbReference type="AlphaFoldDB" id="A0A1X7JMI8"/>
<dbReference type="PROSITE" id="PS51257">
    <property type="entry name" value="PROKAR_LIPOPROTEIN"/>
    <property type="match status" value="1"/>
</dbReference>
<evidence type="ECO:0008006" key="3">
    <source>
        <dbReference type="Google" id="ProtNLM"/>
    </source>
</evidence>
<sequence length="399" mass="45351">MKLVNSITILSIFSVFLISCTNNESKEKSEDETIKINLDKAQTLKVSDHFKLKDVIYFSDSLVVDHLIKSSVINNKLVLHCGRGLDYLLIKDMRTGEEIVISAKGEGPNQYQKLNDFFINEKGQIELLDGQAGKILTYNLKGGLLSVYQNEKLQNVGSFLSLNGEDYFLYGGNFYAGTEGYQMQIWNKNEGKVESSYLPFEEKKAVFMLFIEPRNFSKSPASFFQVYNQNVYELSEDAVNDSLYLDFGQHNIPAEFFENSYQDVREFSQAMAKSGYAYGLGNFLLEENLLFASVRKNEQDYHLYINPKTGESSVFDEISNDVFGLNTGEKIGYSHRPIAMDGNHIYFILSLEAYNENMGGTLIKTSSKSELNQRLLSKINNFEEGDNLAIVKCEMRSIK</sequence>
<dbReference type="EMBL" id="FXAW01000003">
    <property type="protein sequence ID" value="SMG29428.1"/>
    <property type="molecule type" value="Genomic_DNA"/>
</dbReference>
<dbReference type="STRING" id="1028.SAMN05661096_01836"/>
<evidence type="ECO:0000313" key="2">
    <source>
        <dbReference type="Proteomes" id="UP000193804"/>
    </source>
</evidence>
<proteinExistence type="predicted"/>
<evidence type="ECO:0000313" key="1">
    <source>
        <dbReference type="EMBL" id="SMG29428.1"/>
    </source>
</evidence>
<keyword evidence="2" id="KW-1185">Reference proteome</keyword>
<name>A0A1X7JMI8_9BACT</name>
<dbReference type="RefSeq" id="WP_085516751.1">
    <property type="nucleotide sequence ID" value="NZ_FXAW01000003.1"/>
</dbReference>
<dbReference type="Proteomes" id="UP000193804">
    <property type="component" value="Unassembled WGS sequence"/>
</dbReference>
<dbReference type="OrthoDB" id="823219at2"/>
<reference evidence="2" key="1">
    <citation type="submission" date="2017-04" db="EMBL/GenBank/DDBJ databases">
        <authorList>
            <person name="Varghese N."/>
            <person name="Submissions S."/>
        </authorList>
    </citation>
    <scope>NUCLEOTIDE SEQUENCE [LARGE SCALE GENOMIC DNA]</scope>
    <source>
        <strain evidence="2">DSM 4125</strain>
    </source>
</reference>
<accession>A0A1X7JMI8</accession>
<protein>
    <recommendedName>
        <fullName evidence="3">6-bladed beta-propeller protein</fullName>
    </recommendedName>
</protein>